<feature type="signal peptide" evidence="1">
    <location>
        <begin position="1"/>
        <end position="23"/>
    </location>
</feature>
<dbReference type="EMBL" id="CP001661">
    <property type="protein sequence ID" value="ACT16389.1"/>
    <property type="molecule type" value="Genomic_DNA"/>
</dbReference>
<keyword evidence="1" id="KW-0732">Signal</keyword>
<proteinExistence type="predicted"/>
<reference evidence="3" key="1">
    <citation type="submission" date="2009-07" db="EMBL/GenBank/DDBJ databases">
        <title>Complete sequence of Geobacter sp. M21.</title>
        <authorList>
            <consortium name="US DOE Joint Genome Institute"/>
            <person name="Lucas S."/>
            <person name="Copeland A."/>
            <person name="Lapidus A."/>
            <person name="Glavina del Rio T."/>
            <person name="Dalin E."/>
            <person name="Tice H."/>
            <person name="Bruce D."/>
            <person name="Goodwin L."/>
            <person name="Pitluck S."/>
            <person name="Saunders E."/>
            <person name="Brettin T."/>
            <person name="Detter J.C."/>
            <person name="Han C."/>
            <person name="Larimer F."/>
            <person name="Land M."/>
            <person name="Hauser L."/>
            <person name="Kyrpides N."/>
            <person name="Ovchinnikova G."/>
            <person name="Lovley D."/>
        </authorList>
    </citation>
    <scope>NUCLEOTIDE SEQUENCE [LARGE SCALE GENOMIC DNA]</scope>
    <source>
        <strain evidence="3">M21</strain>
    </source>
</reference>
<evidence type="ECO:0000313" key="3">
    <source>
        <dbReference type="EMBL" id="ACT16389.1"/>
    </source>
</evidence>
<dbReference type="OrthoDB" id="8756510at2"/>
<organism evidence="3">
    <name type="scientific">Geobacter sp. (strain M21)</name>
    <dbReference type="NCBI Taxonomy" id="443144"/>
    <lineage>
        <taxon>Bacteria</taxon>
        <taxon>Pseudomonadati</taxon>
        <taxon>Thermodesulfobacteriota</taxon>
        <taxon>Desulfuromonadia</taxon>
        <taxon>Geobacterales</taxon>
        <taxon>Geobacteraceae</taxon>
        <taxon>Geobacter</taxon>
    </lineage>
</organism>
<sequence length="181" mass="19242">MKSLFVVASLICGLGFFAPSAHATLLDGKTVSGEYLFSTMNSVYQNFGNVTVGSGVEFFNLGNIPVTLDISDTQLINRFGLATSWNAAPFNGYHISDVNNTIADFTSVSIDPSTNMAGLDLSRVTFDANNIWVNWNGLSFNNNTLVVLDVDGAAPVPEPSTIFLLGAGLAGLGIVRRRAKS</sequence>
<feature type="chain" id="PRO_5002964331" description="Ice-binding protein C-terminal domain-containing protein" evidence="1">
    <location>
        <begin position="24"/>
        <end position="181"/>
    </location>
</feature>
<dbReference type="HOGENOM" id="CLU_1487043_0_0_7"/>
<evidence type="ECO:0000256" key="1">
    <source>
        <dbReference type="SAM" id="SignalP"/>
    </source>
</evidence>
<feature type="domain" description="Ice-binding protein C-terminal" evidence="2">
    <location>
        <begin position="155"/>
        <end position="177"/>
    </location>
</feature>
<dbReference type="InterPro" id="IPR013424">
    <property type="entry name" value="Ice-binding_C"/>
</dbReference>
<accession>C6DYB4</accession>
<protein>
    <recommendedName>
        <fullName evidence="2">Ice-binding protein C-terminal domain-containing protein</fullName>
    </recommendedName>
</protein>
<evidence type="ECO:0000259" key="2">
    <source>
        <dbReference type="Pfam" id="PF07589"/>
    </source>
</evidence>
<dbReference type="eggNOG" id="ENOG5033J4X">
    <property type="taxonomic scope" value="Bacteria"/>
</dbReference>
<dbReference type="NCBIfam" id="TIGR02595">
    <property type="entry name" value="PEP_CTERM"/>
    <property type="match status" value="1"/>
</dbReference>
<name>C6DYB4_GEOSM</name>
<gene>
    <name evidence="3" type="ordered locus">GM21_0307</name>
</gene>
<dbReference type="AlphaFoldDB" id="C6DYB4"/>
<dbReference type="Pfam" id="PF07589">
    <property type="entry name" value="PEP-CTERM"/>
    <property type="match status" value="1"/>
</dbReference>
<dbReference type="KEGG" id="gem:GM21_0307"/>